<evidence type="ECO:0000313" key="2">
    <source>
        <dbReference type="Proteomes" id="UP000595448"/>
    </source>
</evidence>
<protein>
    <submittedName>
        <fullName evidence="1">Uncharacterized protein</fullName>
    </submittedName>
</protein>
<name>A0ABX7BQ41_9CAUL</name>
<reference evidence="1 2" key="1">
    <citation type="submission" date="2021-01" db="EMBL/GenBank/DDBJ databases">
        <title>Brevundimonas vitis sp. nov., an bacterium isolated from grape (Vitis vinifera).</title>
        <authorList>
            <person name="Jiang L."/>
            <person name="Lee J."/>
        </authorList>
    </citation>
    <scope>NUCLEOTIDE SEQUENCE [LARGE SCALE GENOMIC DNA]</scope>
    <source>
        <strain evidence="1 2">GRTSA-9</strain>
    </source>
</reference>
<accession>A0ABX7BQ41</accession>
<organism evidence="1 2">
    <name type="scientific">Brevundimonas vitisensis</name>
    <dbReference type="NCBI Taxonomy" id="2800818"/>
    <lineage>
        <taxon>Bacteria</taxon>
        <taxon>Pseudomonadati</taxon>
        <taxon>Pseudomonadota</taxon>
        <taxon>Alphaproteobacteria</taxon>
        <taxon>Caulobacterales</taxon>
        <taxon>Caulobacteraceae</taxon>
        <taxon>Brevundimonas</taxon>
    </lineage>
</organism>
<keyword evidence="2" id="KW-1185">Reference proteome</keyword>
<evidence type="ECO:0000313" key="1">
    <source>
        <dbReference type="EMBL" id="QQQ19570.1"/>
    </source>
</evidence>
<gene>
    <name evidence="1" type="ORF">JIP62_05625</name>
</gene>
<proteinExistence type="predicted"/>
<dbReference type="Proteomes" id="UP000595448">
    <property type="component" value="Chromosome"/>
</dbReference>
<sequence length="63" mass="6734">MGADGQVGQFATTRARERLPVPPVLIDAVARPDVQDAVFAYLRITDPRLQGAALTMLRSLAGV</sequence>
<dbReference type="EMBL" id="CP067977">
    <property type="protein sequence ID" value="QQQ19570.1"/>
    <property type="molecule type" value="Genomic_DNA"/>
</dbReference>
<dbReference type="RefSeq" id="WP_201103921.1">
    <property type="nucleotide sequence ID" value="NZ_CP067977.1"/>
</dbReference>